<dbReference type="AlphaFoldDB" id="A0A182XRX4"/>
<evidence type="ECO:0000313" key="2">
    <source>
        <dbReference type="Proteomes" id="UP000076407"/>
    </source>
</evidence>
<accession>A0A182XRX4</accession>
<dbReference type="VEuPathDB" id="VectorBase:AQUA014593"/>
<reference evidence="1" key="1">
    <citation type="submission" date="2020-05" db="UniProtKB">
        <authorList>
            <consortium name="EnsemblMetazoa"/>
        </authorList>
    </citation>
    <scope>IDENTIFICATION</scope>
    <source>
        <strain evidence="1">SANGQUA</strain>
    </source>
</reference>
<evidence type="ECO:0000313" key="1">
    <source>
        <dbReference type="EnsemblMetazoa" id="AQUA014593-PA"/>
    </source>
</evidence>
<organism evidence="1 2">
    <name type="scientific">Anopheles quadriannulatus</name>
    <name type="common">Mosquito</name>
    <dbReference type="NCBI Taxonomy" id="34691"/>
    <lineage>
        <taxon>Eukaryota</taxon>
        <taxon>Metazoa</taxon>
        <taxon>Ecdysozoa</taxon>
        <taxon>Arthropoda</taxon>
        <taxon>Hexapoda</taxon>
        <taxon>Insecta</taxon>
        <taxon>Pterygota</taxon>
        <taxon>Neoptera</taxon>
        <taxon>Endopterygota</taxon>
        <taxon>Diptera</taxon>
        <taxon>Nematocera</taxon>
        <taxon>Culicoidea</taxon>
        <taxon>Culicidae</taxon>
        <taxon>Anophelinae</taxon>
        <taxon>Anopheles</taxon>
    </lineage>
</organism>
<protein>
    <submittedName>
        <fullName evidence="1">Uncharacterized protein</fullName>
    </submittedName>
</protein>
<dbReference type="EnsemblMetazoa" id="AQUA014593-RA">
    <property type="protein sequence ID" value="AQUA014593-PA"/>
    <property type="gene ID" value="AQUA014593"/>
</dbReference>
<proteinExistence type="predicted"/>
<keyword evidence="2" id="KW-1185">Reference proteome</keyword>
<sequence>MILRSRYIQAPFHTYSWSSLLMPVTGAPQDIDMYCPNRPVKNGVRQNAVEMMTWAALYTISVRRSSIGFRCSIHRGPIQRTNSR</sequence>
<name>A0A182XRX4_ANOQN</name>
<dbReference type="Proteomes" id="UP000076407">
    <property type="component" value="Unassembled WGS sequence"/>
</dbReference>